<keyword evidence="3" id="KW-1185">Reference proteome</keyword>
<feature type="chain" id="PRO_5047105460" evidence="1">
    <location>
        <begin position="22"/>
        <end position="145"/>
    </location>
</feature>
<accession>A0ABV5GZK9</accession>
<proteinExistence type="predicted"/>
<organism evidence="2 3">
    <name type="scientific">Algibacter miyuki</name>
    <dbReference type="NCBI Taxonomy" id="1306933"/>
    <lineage>
        <taxon>Bacteria</taxon>
        <taxon>Pseudomonadati</taxon>
        <taxon>Bacteroidota</taxon>
        <taxon>Flavobacteriia</taxon>
        <taxon>Flavobacteriales</taxon>
        <taxon>Flavobacteriaceae</taxon>
        <taxon>Algibacter</taxon>
    </lineage>
</organism>
<reference evidence="2 3" key="1">
    <citation type="submission" date="2024-09" db="EMBL/GenBank/DDBJ databases">
        <authorList>
            <person name="Sun Q."/>
            <person name="Mori K."/>
        </authorList>
    </citation>
    <scope>NUCLEOTIDE SEQUENCE [LARGE SCALE GENOMIC DNA]</scope>
    <source>
        <strain evidence="2 3">CECT 8300</strain>
    </source>
</reference>
<dbReference type="EMBL" id="JBHMFA010000005">
    <property type="protein sequence ID" value="MFB9104889.1"/>
    <property type="molecule type" value="Genomic_DNA"/>
</dbReference>
<dbReference type="RefSeq" id="WP_290273089.1">
    <property type="nucleotide sequence ID" value="NZ_JAUFQP010000013.1"/>
</dbReference>
<dbReference type="Proteomes" id="UP001589590">
    <property type="component" value="Unassembled WGS sequence"/>
</dbReference>
<keyword evidence="1" id="KW-0732">Signal</keyword>
<gene>
    <name evidence="2" type="ORF">ACFFU1_08255</name>
</gene>
<protein>
    <submittedName>
        <fullName evidence="2">Uncharacterized protein</fullName>
    </submittedName>
</protein>
<evidence type="ECO:0000313" key="2">
    <source>
        <dbReference type="EMBL" id="MFB9104889.1"/>
    </source>
</evidence>
<evidence type="ECO:0000313" key="3">
    <source>
        <dbReference type="Proteomes" id="UP001589590"/>
    </source>
</evidence>
<name>A0ABV5GZK9_9FLAO</name>
<feature type="signal peptide" evidence="1">
    <location>
        <begin position="1"/>
        <end position="21"/>
    </location>
</feature>
<comment type="caution">
    <text evidence="2">The sequence shown here is derived from an EMBL/GenBank/DDBJ whole genome shotgun (WGS) entry which is preliminary data.</text>
</comment>
<evidence type="ECO:0000256" key="1">
    <source>
        <dbReference type="SAM" id="SignalP"/>
    </source>
</evidence>
<sequence length="145" mass="17176">MKTKFLIIITLLTLFVLPSQGQTQQDSIRNTTQQIEKQIKVLQPQAPIYQLFPTENIWALIKLDTRNGKMWQVHFTISKDGYEGELVLNSNSLVWTEEEEEIAGRFTLYPTKNTYNFILLDQIDGRTYQVQWNNEKEKRFISRIY</sequence>